<dbReference type="Proteomes" id="UP000468413">
    <property type="component" value="Unassembled WGS sequence"/>
</dbReference>
<dbReference type="GO" id="GO:0030288">
    <property type="term" value="C:outer membrane-bounded periplasmic space"/>
    <property type="evidence" value="ECO:0007669"/>
    <property type="project" value="TreeGrafter"/>
</dbReference>
<comment type="similarity">
    <text evidence="2">Belongs to the bacterial solute-binding protein 2 family.</text>
</comment>
<evidence type="ECO:0000259" key="4">
    <source>
        <dbReference type="Pfam" id="PF13407"/>
    </source>
</evidence>
<dbReference type="PROSITE" id="PS51257">
    <property type="entry name" value="PROKAR_LIPOPROTEIN"/>
    <property type="match status" value="1"/>
</dbReference>
<evidence type="ECO:0000256" key="3">
    <source>
        <dbReference type="SAM" id="SignalP"/>
    </source>
</evidence>
<evidence type="ECO:0000256" key="2">
    <source>
        <dbReference type="ARBA" id="ARBA00007639"/>
    </source>
</evidence>
<keyword evidence="3" id="KW-0732">Signal</keyword>
<gene>
    <name evidence="5" type="ORF">F7D08_1153</name>
</gene>
<dbReference type="PANTHER" id="PTHR30036">
    <property type="entry name" value="D-XYLOSE-BINDING PERIPLASMIC PROTEIN"/>
    <property type="match status" value="1"/>
</dbReference>
<dbReference type="InterPro" id="IPR025997">
    <property type="entry name" value="SBP_2_dom"/>
</dbReference>
<organism evidence="5 6">
    <name type="scientific">Bifidobacterium cebidarum</name>
    <dbReference type="NCBI Taxonomy" id="2650773"/>
    <lineage>
        <taxon>Bacteria</taxon>
        <taxon>Bacillati</taxon>
        <taxon>Actinomycetota</taxon>
        <taxon>Actinomycetes</taxon>
        <taxon>Bifidobacteriales</taxon>
        <taxon>Bifidobacteriaceae</taxon>
        <taxon>Bifidobacterium</taxon>
    </lineage>
</organism>
<feature type="signal peptide" evidence="3">
    <location>
        <begin position="1"/>
        <end position="20"/>
    </location>
</feature>
<protein>
    <submittedName>
        <fullName evidence="5">LacI family transcriptional regulator</fullName>
    </submittedName>
</protein>
<evidence type="ECO:0000256" key="1">
    <source>
        <dbReference type="ARBA" id="ARBA00004196"/>
    </source>
</evidence>
<accession>A0A6I1GEA2</accession>
<proteinExistence type="inferred from homology"/>
<sequence length="351" mass="37858">MKKRLAATLTAIIAMTFALTGCSAVSNSNAQQSGSENVTQTYKGAGKQASELKFATIVKSMGFNWFKRMETGVKQFASDTGIDAFEQGPSQADPAQENQVAQDALAQGVHALIIDPIDVAQTESVIKQAKQQGVVVVTLESPADKNAVYDVEAFDNKAYGRHIMDELAKSMDETGQYGIFVGALNSQSQMEWTKEAVSYQKEKYPNMEWVGDYNVTNSSQQTSYAQMNQLMKKYPDLKGALGADAFDVVGIGQAVQEAGKSGQIAVMGTSIVSYSGDLLKSGAITKIFTWDPADHGYVGNKVAQMVLEGKDITDGTDLGVSGYDNVTLKGNTIYGNGWIDITADNMDKYNF</sequence>
<dbReference type="SUPFAM" id="SSF53822">
    <property type="entry name" value="Periplasmic binding protein-like I"/>
    <property type="match status" value="1"/>
</dbReference>
<dbReference type="PANTHER" id="PTHR30036:SF7">
    <property type="entry name" value="ABC TRANSPORTER PERIPLASMIC-BINDING PROTEIN YPHF"/>
    <property type="match status" value="1"/>
</dbReference>
<comment type="subcellular location">
    <subcellularLocation>
        <location evidence="1">Cell envelope</location>
    </subcellularLocation>
</comment>
<keyword evidence="6" id="KW-1185">Reference proteome</keyword>
<dbReference type="AlphaFoldDB" id="A0A6I1GEA2"/>
<comment type="caution">
    <text evidence="5">The sequence shown here is derived from an EMBL/GenBank/DDBJ whole genome shotgun (WGS) entry which is preliminary data.</text>
</comment>
<dbReference type="GO" id="GO:0030246">
    <property type="term" value="F:carbohydrate binding"/>
    <property type="evidence" value="ECO:0007669"/>
    <property type="project" value="TreeGrafter"/>
</dbReference>
<feature type="chain" id="PRO_5038603895" evidence="3">
    <location>
        <begin position="21"/>
        <end position="351"/>
    </location>
</feature>
<dbReference type="Gene3D" id="3.40.50.2300">
    <property type="match status" value="2"/>
</dbReference>
<evidence type="ECO:0000313" key="5">
    <source>
        <dbReference type="EMBL" id="KAB7788116.1"/>
    </source>
</evidence>
<dbReference type="EMBL" id="WBVS01000005">
    <property type="protein sequence ID" value="KAB7788116.1"/>
    <property type="molecule type" value="Genomic_DNA"/>
</dbReference>
<dbReference type="Pfam" id="PF13407">
    <property type="entry name" value="Peripla_BP_4"/>
    <property type="match status" value="1"/>
</dbReference>
<dbReference type="InterPro" id="IPR028082">
    <property type="entry name" value="Peripla_BP_I"/>
</dbReference>
<feature type="domain" description="Periplasmic binding protein" evidence="4">
    <location>
        <begin position="54"/>
        <end position="311"/>
    </location>
</feature>
<dbReference type="InterPro" id="IPR050555">
    <property type="entry name" value="Bact_Solute-Bind_Prot2"/>
</dbReference>
<evidence type="ECO:0000313" key="6">
    <source>
        <dbReference type="Proteomes" id="UP000468413"/>
    </source>
</evidence>
<name>A0A6I1GEA2_9BIFI</name>
<reference evidence="5 6" key="1">
    <citation type="submission" date="2019-09" db="EMBL/GenBank/DDBJ databases">
        <title>Characterization of the phylogenetic diversity of two novel species belonging to the genus Bifidobacterium: Bifidobacterium cebidarum sp. nov. and Bifidobacterium leontopitheci sp. nov.</title>
        <authorList>
            <person name="Lugli G.A."/>
            <person name="Duranti S."/>
            <person name="Milani C."/>
            <person name="Turroni F."/>
            <person name="Ventura M."/>
        </authorList>
    </citation>
    <scope>NUCLEOTIDE SEQUENCE [LARGE SCALE GENOMIC DNA]</scope>
    <source>
        <strain evidence="5 6">LMG 31469</strain>
    </source>
</reference>